<dbReference type="Gene3D" id="1.20.120.720">
    <property type="entry name" value="Myosin VI head, motor domain, U50 subdomain"/>
    <property type="match status" value="1"/>
</dbReference>
<feature type="compositionally biased region" description="Low complexity" evidence="10">
    <location>
        <begin position="1484"/>
        <end position="1509"/>
    </location>
</feature>
<dbReference type="GO" id="GO:0016020">
    <property type="term" value="C:membrane"/>
    <property type="evidence" value="ECO:0007669"/>
    <property type="project" value="TreeGrafter"/>
</dbReference>
<dbReference type="InterPro" id="IPR036961">
    <property type="entry name" value="Kinesin_motor_dom_sf"/>
</dbReference>
<comment type="function">
    <text evidence="8">Myosin is a protein that binds to F-actin and has ATPase activity that is activated by F-actin.</text>
</comment>
<feature type="domain" description="Myosin N-terminal SH3-like" evidence="12">
    <location>
        <begin position="32"/>
        <end position="85"/>
    </location>
</feature>
<dbReference type="STRING" id="1257118.L8HMU1"/>
<dbReference type="Gene3D" id="3.30.70.1590">
    <property type="match status" value="1"/>
</dbReference>
<gene>
    <name evidence="13" type="ORF">ACA1_326740</name>
</gene>
<keyword evidence="14" id="KW-1185">Reference proteome</keyword>
<dbReference type="SUPFAM" id="SSF90257">
    <property type="entry name" value="Myosin rod fragments"/>
    <property type="match status" value="1"/>
</dbReference>
<dbReference type="InterPro" id="IPR004009">
    <property type="entry name" value="SH3_Myosin"/>
</dbReference>
<feature type="region of interest" description="Disordered" evidence="10">
    <location>
        <begin position="623"/>
        <end position="643"/>
    </location>
</feature>
<dbReference type="GeneID" id="14926782"/>
<feature type="compositionally biased region" description="Polar residues" evidence="10">
    <location>
        <begin position="1231"/>
        <end position="1240"/>
    </location>
</feature>
<dbReference type="SUPFAM" id="SSF57997">
    <property type="entry name" value="Tropomyosin"/>
    <property type="match status" value="1"/>
</dbReference>
<feature type="region of interest" description="Disordered" evidence="10">
    <location>
        <begin position="1352"/>
        <end position="1425"/>
    </location>
</feature>
<organism evidence="13 14">
    <name type="scientific">Acanthamoeba castellanii (strain ATCC 30010 / Neff)</name>
    <dbReference type="NCBI Taxonomy" id="1257118"/>
    <lineage>
        <taxon>Eukaryota</taxon>
        <taxon>Amoebozoa</taxon>
        <taxon>Discosea</taxon>
        <taxon>Longamoebia</taxon>
        <taxon>Centramoebida</taxon>
        <taxon>Acanthamoebidae</taxon>
        <taxon>Acanthamoeba</taxon>
    </lineage>
</organism>
<feature type="binding site" evidence="9">
    <location>
        <begin position="182"/>
        <end position="189"/>
    </location>
    <ligand>
        <name>ATP</name>
        <dbReference type="ChEBI" id="CHEBI:30616"/>
    </ligand>
</feature>
<evidence type="ECO:0000256" key="9">
    <source>
        <dbReference type="PROSITE-ProRule" id="PRU00782"/>
    </source>
</evidence>
<feature type="region of interest" description="Disordered" evidence="10">
    <location>
        <begin position="1068"/>
        <end position="1141"/>
    </location>
</feature>
<evidence type="ECO:0000256" key="4">
    <source>
        <dbReference type="ARBA" id="ARBA00023054"/>
    </source>
</evidence>
<dbReference type="GO" id="GO:0005737">
    <property type="term" value="C:cytoplasm"/>
    <property type="evidence" value="ECO:0007669"/>
    <property type="project" value="TreeGrafter"/>
</dbReference>
<feature type="region of interest" description="Disordered" evidence="10">
    <location>
        <begin position="1165"/>
        <end position="1195"/>
    </location>
</feature>
<accession>L8HMU1</accession>
<feature type="region of interest" description="Disordered" evidence="10">
    <location>
        <begin position="960"/>
        <end position="1049"/>
    </location>
</feature>
<dbReference type="InterPro" id="IPR001609">
    <property type="entry name" value="Myosin_head_motor_dom-like"/>
</dbReference>
<keyword evidence="3 9" id="KW-0067">ATP-binding</keyword>
<dbReference type="CDD" id="cd01377">
    <property type="entry name" value="MYSc_class_II"/>
    <property type="match status" value="1"/>
</dbReference>
<dbReference type="OMA" id="DVRFLHK"/>
<dbReference type="PANTHER" id="PTHR13140">
    <property type="entry name" value="MYOSIN"/>
    <property type="match status" value="1"/>
</dbReference>
<evidence type="ECO:0000256" key="10">
    <source>
        <dbReference type="SAM" id="MobiDB-lite"/>
    </source>
</evidence>
<sequence length="1509" mass="171216">MAAQRRRKGGEVESDYIKYLKYKNTGFQVSASDKTLAWWPTKDADRAFCHVEVTKDDGKNFTVRLENGEEKSQPKNEKNFLGVNPPKFDGVEDMGELGYLNEPAVLHNLKKRYDADLFHTYSGLFLVVVNPYKRLPVYTPEIIDIYRGRQRDKVAPHIFAISDAAYRAMLNTRQNQSMLITGESGAGKTENTKKVIQYLTAIAGRAEGGLLEQQLLEFNPILEAFGNAKTTKNNNSSRFGKFIELQFNAGGQITGANTFIYLLEKSRVTAQGAGERNFHIFYQILSKAMPEELKQKLKLTKPEDYFFLNQNACYTVDDMDDAKEFDHMLKAFDILNINEEERLAIFQTISAILHLGNLPFIDVNSETAGLKDEVELNIAAELLGVSAAGLKAGLLSPRIKAGNEWVTRALNKPKAMASRDALCKALFGRLFLWIVQKINRILSHKDKTALWIGVLDISGFEIFQHNSFEQLCINYTNEKLQQFFNHHMFTLEQQEYEREKIDWTFVDYGMDSQDCIDLIEKKPMGILPLLDEQTVFPDADDTSFTKKLFQTHENHRNFRRPRFDANNFKIVHYAGEVEYQTSAWLEKNRDPLEDDLSNLCKKSSVRFVTGLFDEDLMPSFKAAPAEEEKAAAGGSRNRSTGRGKGGAQFITVAFQYKEQLAHLMSMLSSTAPHFIRCIIPNLGKKPGVVSDQLVLDQLKCNGVLEGIRIARKGWPNRLKYDEFLKRYFLLKPGATPTSPSTKDAVKDLIEHLIAKEPTKVNKDEVRFGVTKIFFRSGQLAAIEELREQAISKMVVSIQAGARAFLARRMYDKMREQTVSAKILQRNIRAWLELKNWAWYQLYVKARPLISQRNFQKEIDDLKKQVKDLEKELAALKDANAKLDKEKQLAEEDADKLEKDLAALKLKILDLEGEKADLEEDNALLQKKVAGLEEELQEETSASNDILEQKRKLEAEKAELKASLEEEERNRKALQEAKTKVESERNELQDKYEDEAAAHDSLKKKEEDLSRELRETKDALADAENISETLRSKLKNTERGADDVRNELDDVTATKLQLEKTKKSLEEELAQTRAQLEEEKSGKEAASSKAKQLGQQLEDARSEVDSLKSKLSAAEKSLKTAKDQNRDLDEQLEDERTVRANVDKQKKALEAKLTELEDQVTALDGQKNAAAAQAKTLKTQVDETKRRLEEAEASAARLEKERKNALDEVAQLTADLDAERDSGAQQRRKLNTRISELQSELENAPKTGGASSEEVKRLEGELERLEEELLTAQEARAAAEKNLDKANLELEELRQEADDAARDNDKLVKDNRKLKADLDEARIQLEEEQDAKSHADSSSRRLLAEIEELKKRVAKETSDKQKAQDQKANYQRENESLKADRDSIERRNRDAERQVRDLRAQLDDALSRLDSEKRAKEKSVEANRELKKVVLDRERQSLESLSKFNSALESDKQILEDEIGDLHEKNKQLQAKIAQLQDEIDGTPSSRGGSTRGASARGASVRAGSARAEE</sequence>
<feature type="compositionally biased region" description="Basic and acidic residues" evidence="10">
    <location>
        <begin position="1179"/>
        <end position="1189"/>
    </location>
</feature>
<feature type="region of interest" description="Actin-binding" evidence="9">
    <location>
        <begin position="660"/>
        <end position="682"/>
    </location>
</feature>
<feature type="compositionally biased region" description="Basic and acidic residues" evidence="10">
    <location>
        <begin position="1097"/>
        <end position="1107"/>
    </location>
</feature>
<evidence type="ECO:0000256" key="8">
    <source>
        <dbReference type="ARBA" id="ARBA00055741"/>
    </source>
</evidence>
<dbReference type="Gene3D" id="1.20.58.530">
    <property type="match status" value="1"/>
</dbReference>
<keyword evidence="6 9" id="KW-0505">Motor protein</keyword>
<feature type="compositionally biased region" description="Basic and acidic residues" evidence="10">
    <location>
        <begin position="960"/>
        <end position="1019"/>
    </location>
</feature>
<comment type="similarity">
    <text evidence="1 9">Belongs to the TRAFAC class myosin-kinesin ATPase superfamily. Myosin family.</text>
</comment>
<keyword evidence="4" id="KW-0175">Coiled coil</keyword>
<evidence type="ECO:0000313" key="14">
    <source>
        <dbReference type="Proteomes" id="UP000011083"/>
    </source>
</evidence>
<dbReference type="Gene3D" id="1.10.287.1490">
    <property type="match status" value="1"/>
</dbReference>
<evidence type="ECO:0000256" key="3">
    <source>
        <dbReference type="ARBA" id="ARBA00022840"/>
    </source>
</evidence>
<feature type="compositionally biased region" description="Low complexity" evidence="10">
    <location>
        <begin position="1165"/>
        <end position="1178"/>
    </location>
</feature>
<evidence type="ECO:0000313" key="13">
    <source>
        <dbReference type="EMBL" id="ELR25716.1"/>
    </source>
</evidence>
<dbReference type="GO" id="GO:0016459">
    <property type="term" value="C:myosin complex"/>
    <property type="evidence" value="ECO:0007669"/>
    <property type="project" value="UniProtKB-KW"/>
</dbReference>
<dbReference type="PROSITE" id="PS51456">
    <property type="entry name" value="MYOSIN_MOTOR"/>
    <property type="match status" value="1"/>
</dbReference>
<evidence type="ECO:0000259" key="11">
    <source>
        <dbReference type="PROSITE" id="PS51456"/>
    </source>
</evidence>
<keyword evidence="7 9" id="KW-0009">Actin-binding</keyword>
<dbReference type="Pfam" id="PF00063">
    <property type="entry name" value="Myosin_head"/>
    <property type="match status" value="1"/>
</dbReference>
<dbReference type="GO" id="GO:0005524">
    <property type="term" value="F:ATP binding"/>
    <property type="evidence" value="ECO:0007669"/>
    <property type="project" value="UniProtKB-UniRule"/>
</dbReference>
<dbReference type="Pfam" id="PF01576">
    <property type="entry name" value="Myosin_tail_1"/>
    <property type="match status" value="1"/>
</dbReference>
<dbReference type="SUPFAM" id="SSF52540">
    <property type="entry name" value="P-loop containing nucleoside triphosphate hydrolases"/>
    <property type="match status" value="1"/>
</dbReference>
<dbReference type="GO" id="GO:0007015">
    <property type="term" value="P:actin filament organization"/>
    <property type="evidence" value="ECO:0007669"/>
    <property type="project" value="TreeGrafter"/>
</dbReference>
<dbReference type="KEGG" id="acan:ACA1_326740"/>
<dbReference type="PROSITE" id="PS50096">
    <property type="entry name" value="IQ"/>
    <property type="match status" value="1"/>
</dbReference>
<evidence type="ECO:0000259" key="12">
    <source>
        <dbReference type="PROSITE" id="PS51844"/>
    </source>
</evidence>
<dbReference type="EMBL" id="KB007792">
    <property type="protein sequence ID" value="ELR25716.1"/>
    <property type="molecule type" value="Genomic_DNA"/>
</dbReference>
<feature type="compositionally biased region" description="Basic and acidic residues" evidence="10">
    <location>
        <begin position="1115"/>
        <end position="1141"/>
    </location>
</feature>
<keyword evidence="2 9" id="KW-0547">Nucleotide-binding</keyword>
<evidence type="ECO:0000256" key="1">
    <source>
        <dbReference type="ARBA" id="ARBA00008314"/>
    </source>
</evidence>
<evidence type="ECO:0000256" key="6">
    <source>
        <dbReference type="ARBA" id="ARBA00023175"/>
    </source>
</evidence>
<protein>
    <submittedName>
        <fullName evidence="13">Myosin2 heavy chain, non muscle, putative</fullName>
    </submittedName>
</protein>
<dbReference type="Proteomes" id="UP000011083">
    <property type="component" value="Unassembled WGS sequence"/>
</dbReference>
<dbReference type="InterPro" id="IPR027417">
    <property type="entry name" value="P-loop_NTPase"/>
</dbReference>
<evidence type="ECO:0000256" key="5">
    <source>
        <dbReference type="ARBA" id="ARBA00023123"/>
    </source>
</evidence>
<dbReference type="PANTHER" id="PTHR13140:SF857">
    <property type="entry name" value="MYOSIN-11"/>
    <property type="match status" value="1"/>
</dbReference>
<feature type="region of interest" description="Disordered" evidence="10">
    <location>
        <begin position="1213"/>
        <end position="1259"/>
    </location>
</feature>
<dbReference type="GO" id="GO:0000146">
    <property type="term" value="F:microfilament motor activity"/>
    <property type="evidence" value="ECO:0007669"/>
    <property type="project" value="TreeGrafter"/>
</dbReference>
<proteinExistence type="inferred from homology"/>
<name>L8HMU1_ACACF</name>
<dbReference type="Gene3D" id="3.40.850.10">
    <property type="entry name" value="Kinesin motor domain"/>
    <property type="match status" value="1"/>
</dbReference>
<dbReference type="VEuPathDB" id="AmoebaDB:ACA1_326740"/>
<dbReference type="SMART" id="SM00242">
    <property type="entry name" value="MYSc"/>
    <property type="match status" value="1"/>
</dbReference>
<dbReference type="GO" id="GO:0051015">
    <property type="term" value="F:actin filament binding"/>
    <property type="evidence" value="ECO:0007669"/>
    <property type="project" value="TreeGrafter"/>
</dbReference>
<reference evidence="13 14" key="1">
    <citation type="journal article" date="2013" name="Genome Biol.">
        <title>Genome of Acanthamoeba castellanii highlights extensive lateral gene transfer and early evolution of tyrosine kinase signaling.</title>
        <authorList>
            <person name="Clarke M."/>
            <person name="Lohan A.J."/>
            <person name="Liu B."/>
            <person name="Lagkouvardos I."/>
            <person name="Roy S."/>
            <person name="Zafar N."/>
            <person name="Bertelli C."/>
            <person name="Schilde C."/>
            <person name="Kianianmomeni A."/>
            <person name="Burglin T.R."/>
            <person name="Frech C."/>
            <person name="Turcotte B."/>
            <person name="Kopec K.O."/>
            <person name="Synnott J.M."/>
            <person name="Choo C."/>
            <person name="Paponov I."/>
            <person name="Finkler A."/>
            <person name="Soon Heng Tan C."/>
            <person name="Hutchins A.P."/>
            <person name="Weinmeier T."/>
            <person name="Rattei T."/>
            <person name="Chu J.S."/>
            <person name="Gimenez G."/>
            <person name="Irimia M."/>
            <person name="Rigden D.J."/>
            <person name="Fitzpatrick D.A."/>
            <person name="Lorenzo-Morales J."/>
            <person name="Bateman A."/>
            <person name="Chiu C.H."/>
            <person name="Tang P."/>
            <person name="Hegemann P."/>
            <person name="Fromm H."/>
            <person name="Raoult D."/>
            <person name="Greub G."/>
            <person name="Miranda-Saavedra D."/>
            <person name="Chen N."/>
            <person name="Nash P."/>
            <person name="Ginger M.L."/>
            <person name="Horn M."/>
            <person name="Schaap P."/>
            <person name="Caler L."/>
            <person name="Loftus B."/>
        </authorList>
    </citation>
    <scope>NUCLEOTIDE SEQUENCE [LARGE SCALE GENOMIC DNA]</scope>
    <source>
        <strain evidence="13 14">Neff</strain>
    </source>
</reference>
<dbReference type="FunFam" id="1.10.10.820:FF:000001">
    <property type="entry name" value="Myosin heavy chain"/>
    <property type="match status" value="1"/>
</dbReference>
<feature type="region of interest" description="Disordered" evidence="10">
    <location>
        <begin position="1474"/>
        <end position="1509"/>
    </location>
</feature>
<dbReference type="Gene3D" id="1.10.10.820">
    <property type="match status" value="1"/>
</dbReference>
<dbReference type="InterPro" id="IPR002928">
    <property type="entry name" value="Myosin_tail"/>
</dbReference>
<dbReference type="RefSeq" id="XP_004358280.1">
    <property type="nucleotide sequence ID" value="XM_004358223.1"/>
</dbReference>
<evidence type="ECO:0000256" key="7">
    <source>
        <dbReference type="ARBA" id="ARBA00023203"/>
    </source>
</evidence>
<dbReference type="SMART" id="SM00015">
    <property type="entry name" value="IQ"/>
    <property type="match status" value="2"/>
</dbReference>
<keyword evidence="5 9" id="KW-0518">Myosin</keyword>
<feature type="domain" description="Myosin motor" evidence="11">
    <location>
        <begin position="89"/>
        <end position="787"/>
    </location>
</feature>
<dbReference type="InterPro" id="IPR000048">
    <property type="entry name" value="IQ_motif_EF-hand-BS"/>
</dbReference>
<dbReference type="Gene3D" id="1.20.5.340">
    <property type="match status" value="1"/>
</dbReference>
<dbReference type="PROSITE" id="PS51844">
    <property type="entry name" value="SH3_LIKE"/>
    <property type="match status" value="1"/>
</dbReference>
<feature type="compositionally biased region" description="Basic and acidic residues" evidence="10">
    <location>
        <begin position="1034"/>
        <end position="1047"/>
    </location>
</feature>
<dbReference type="OrthoDB" id="312459at2759"/>
<dbReference type="FunFam" id="3.40.850.10:FF:000101">
    <property type="entry name" value="Slow myosin heavy chain 2"/>
    <property type="match status" value="1"/>
</dbReference>
<dbReference type="GO" id="GO:0031270">
    <property type="term" value="P:pseudopodium retraction"/>
    <property type="evidence" value="ECO:0007669"/>
    <property type="project" value="UniProtKB-ARBA"/>
</dbReference>
<dbReference type="Gene3D" id="4.10.270.10">
    <property type="entry name" value="Myosin, subunit A"/>
    <property type="match status" value="1"/>
</dbReference>
<evidence type="ECO:0000256" key="2">
    <source>
        <dbReference type="ARBA" id="ARBA00022741"/>
    </source>
</evidence>
<dbReference type="PRINTS" id="PR00193">
    <property type="entry name" value="MYOSINHEAVY"/>
</dbReference>